<sequence length="176" mass="20035">MALVPLNHFPTTFTTTNPKPYFHPQIVLTRRSLTKSLTTSSLLLISKFTVLEAPNSIALDLSMTVPDQTTEQAESSIRAHAESLLGVKTLLESSPPEEWKEAQKALRKRASYLKQDLYTIIQSKAGIERPRLRKLYSDLFNGVTRMDYAARDRDEARVWEFYGNVVEAVHEILSRI</sequence>
<accession>A0ACC0I3B5</accession>
<gene>
    <name evidence="1" type="ORF">LOK49_LG04G01837</name>
</gene>
<reference evidence="1 2" key="1">
    <citation type="journal article" date="2022" name="Plant J.">
        <title>Chromosome-level genome of Camellia lanceoleosa provides a valuable resource for understanding genome evolution and self-incompatibility.</title>
        <authorList>
            <person name="Gong W."/>
            <person name="Xiao S."/>
            <person name="Wang L."/>
            <person name="Liao Z."/>
            <person name="Chang Y."/>
            <person name="Mo W."/>
            <person name="Hu G."/>
            <person name="Li W."/>
            <person name="Zhao G."/>
            <person name="Zhu H."/>
            <person name="Hu X."/>
            <person name="Ji K."/>
            <person name="Xiang X."/>
            <person name="Song Q."/>
            <person name="Yuan D."/>
            <person name="Jin S."/>
            <person name="Zhang L."/>
        </authorList>
    </citation>
    <scope>NUCLEOTIDE SEQUENCE [LARGE SCALE GENOMIC DNA]</scope>
    <source>
        <strain evidence="1">SQ_2022a</strain>
    </source>
</reference>
<proteinExistence type="predicted"/>
<evidence type="ECO:0000313" key="2">
    <source>
        <dbReference type="Proteomes" id="UP001060215"/>
    </source>
</evidence>
<organism evidence="1 2">
    <name type="scientific">Camellia lanceoleosa</name>
    <dbReference type="NCBI Taxonomy" id="1840588"/>
    <lineage>
        <taxon>Eukaryota</taxon>
        <taxon>Viridiplantae</taxon>
        <taxon>Streptophyta</taxon>
        <taxon>Embryophyta</taxon>
        <taxon>Tracheophyta</taxon>
        <taxon>Spermatophyta</taxon>
        <taxon>Magnoliopsida</taxon>
        <taxon>eudicotyledons</taxon>
        <taxon>Gunneridae</taxon>
        <taxon>Pentapetalae</taxon>
        <taxon>asterids</taxon>
        <taxon>Ericales</taxon>
        <taxon>Theaceae</taxon>
        <taxon>Camellia</taxon>
    </lineage>
</organism>
<keyword evidence="2" id="KW-1185">Reference proteome</keyword>
<name>A0ACC0I3B5_9ERIC</name>
<evidence type="ECO:0000313" key="1">
    <source>
        <dbReference type="EMBL" id="KAI8019733.1"/>
    </source>
</evidence>
<dbReference type="Proteomes" id="UP001060215">
    <property type="component" value="Chromosome 2"/>
</dbReference>
<dbReference type="EMBL" id="CM045759">
    <property type="protein sequence ID" value="KAI8019733.1"/>
    <property type="molecule type" value="Genomic_DNA"/>
</dbReference>
<comment type="caution">
    <text evidence="1">The sequence shown here is derived from an EMBL/GenBank/DDBJ whole genome shotgun (WGS) entry which is preliminary data.</text>
</comment>
<protein>
    <submittedName>
        <fullName evidence="1">Uncharacterized protein</fullName>
    </submittedName>
</protein>